<comment type="caution">
    <text evidence="11">The sequence shown here is derived from an EMBL/GenBank/DDBJ whole genome shotgun (WGS) entry which is preliminary data.</text>
</comment>
<dbReference type="OrthoDB" id="305360at2"/>
<evidence type="ECO:0000256" key="8">
    <source>
        <dbReference type="ARBA" id="ARBA00023136"/>
    </source>
</evidence>
<organism evidence="11 12">
    <name type="scientific">Acetivibrio straminisolvens JCM 21531</name>
    <dbReference type="NCBI Taxonomy" id="1294263"/>
    <lineage>
        <taxon>Bacteria</taxon>
        <taxon>Bacillati</taxon>
        <taxon>Bacillota</taxon>
        <taxon>Clostridia</taxon>
        <taxon>Eubacteriales</taxon>
        <taxon>Oscillospiraceae</taxon>
        <taxon>Acetivibrio</taxon>
    </lineage>
</organism>
<dbReference type="PROSITE" id="PS51257">
    <property type="entry name" value="PROKAR_LIPOPROTEIN"/>
    <property type="match status" value="1"/>
</dbReference>
<gene>
    <name evidence="11" type="ORF">JCM21531_2329</name>
</gene>
<dbReference type="Proteomes" id="UP000019109">
    <property type="component" value="Unassembled WGS sequence"/>
</dbReference>
<evidence type="ECO:0000256" key="6">
    <source>
        <dbReference type="ARBA" id="ARBA00022692"/>
    </source>
</evidence>
<evidence type="ECO:0000256" key="10">
    <source>
        <dbReference type="SAM" id="Phobius"/>
    </source>
</evidence>
<keyword evidence="7 10" id="KW-1133">Transmembrane helix</keyword>
<comment type="subcellular location">
    <subcellularLocation>
        <location evidence="1">Cell membrane</location>
        <topology evidence="1">Multi-pass membrane protein</topology>
    </subcellularLocation>
</comment>
<feature type="transmembrane region" description="Helical" evidence="10">
    <location>
        <begin position="410"/>
        <end position="429"/>
    </location>
</feature>
<evidence type="ECO:0000313" key="12">
    <source>
        <dbReference type="Proteomes" id="UP000019109"/>
    </source>
</evidence>
<dbReference type="GO" id="GO:0015297">
    <property type="term" value="F:antiporter activity"/>
    <property type="evidence" value="ECO:0007669"/>
    <property type="project" value="InterPro"/>
</dbReference>
<reference evidence="11" key="1">
    <citation type="journal article" date="2014" name="Genome Announc.">
        <title>Draft Genome Sequence of Clostridium straminisolvens Strain JCM 21531T, Isolated from a Cellulose-Degrading Bacterial Community.</title>
        <authorList>
            <person name="Yuki M."/>
            <person name="Oshima K."/>
            <person name="Suda W."/>
            <person name="Sakamoto M."/>
            <person name="Kitamura K."/>
            <person name="Iida T."/>
            <person name="Hattori M."/>
            <person name="Ohkuma M."/>
        </authorList>
    </citation>
    <scope>NUCLEOTIDE SEQUENCE [LARGE SCALE GENOMIC DNA]</scope>
    <source>
        <strain evidence="11">JCM 21531</strain>
    </source>
</reference>
<dbReference type="RefSeq" id="WP_038288997.1">
    <property type="nucleotide sequence ID" value="NZ_BAVR01000025.1"/>
</dbReference>
<dbReference type="Pfam" id="PF01554">
    <property type="entry name" value="MatE"/>
    <property type="match status" value="2"/>
</dbReference>
<dbReference type="GO" id="GO:0046677">
    <property type="term" value="P:response to antibiotic"/>
    <property type="evidence" value="ECO:0007669"/>
    <property type="project" value="UniProtKB-KW"/>
</dbReference>
<dbReference type="InterPro" id="IPR045070">
    <property type="entry name" value="MATE_MepA-like"/>
</dbReference>
<feature type="transmembrane region" description="Helical" evidence="10">
    <location>
        <begin position="185"/>
        <end position="208"/>
    </location>
</feature>
<feature type="transmembrane region" description="Helical" evidence="10">
    <location>
        <begin position="86"/>
        <end position="109"/>
    </location>
</feature>
<keyword evidence="12" id="KW-1185">Reference proteome</keyword>
<feature type="transmembrane region" description="Helical" evidence="10">
    <location>
        <begin position="129"/>
        <end position="149"/>
    </location>
</feature>
<feature type="transmembrane region" description="Helical" evidence="10">
    <location>
        <begin position="12"/>
        <end position="29"/>
    </location>
</feature>
<evidence type="ECO:0000256" key="9">
    <source>
        <dbReference type="ARBA" id="ARBA00023251"/>
    </source>
</evidence>
<name>W4V609_9FIRM</name>
<feature type="transmembrane region" description="Helical" evidence="10">
    <location>
        <begin position="41"/>
        <end position="65"/>
    </location>
</feature>
<evidence type="ECO:0000256" key="4">
    <source>
        <dbReference type="ARBA" id="ARBA00022448"/>
    </source>
</evidence>
<dbReference type="PANTHER" id="PTHR43823:SF3">
    <property type="entry name" value="MULTIDRUG EXPORT PROTEIN MEPA"/>
    <property type="match status" value="1"/>
</dbReference>
<evidence type="ECO:0000256" key="7">
    <source>
        <dbReference type="ARBA" id="ARBA00022989"/>
    </source>
</evidence>
<feature type="transmembrane region" description="Helical" evidence="10">
    <location>
        <begin position="354"/>
        <end position="374"/>
    </location>
</feature>
<protein>
    <recommendedName>
        <fullName evidence="3">Multidrug export protein MepA</fullName>
    </recommendedName>
</protein>
<dbReference type="PIRSF" id="PIRSF006603">
    <property type="entry name" value="DinF"/>
    <property type="match status" value="1"/>
</dbReference>
<dbReference type="NCBIfam" id="TIGR00797">
    <property type="entry name" value="matE"/>
    <property type="match status" value="1"/>
</dbReference>
<dbReference type="GO" id="GO:0005886">
    <property type="term" value="C:plasma membrane"/>
    <property type="evidence" value="ECO:0007669"/>
    <property type="project" value="UniProtKB-SubCell"/>
</dbReference>
<dbReference type="InterPro" id="IPR002528">
    <property type="entry name" value="MATE_fam"/>
</dbReference>
<evidence type="ECO:0000256" key="1">
    <source>
        <dbReference type="ARBA" id="ARBA00004651"/>
    </source>
</evidence>
<comment type="similarity">
    <text evidence="2">Belongs to the multi antimicrobial extrusion (MATE) (TC 2.A.66.1) family. MepA subfamily.</text>
</comment>
<dbReference type="PANTHER" id="PTHR43823">
    <property type="entry name" value="SPORULATION PROTEIN YKVU"/>
    <property type="match status" value="1"/>
</dbReference>
<feature type="transmembrane region" description="Helical" evidence="10">
    <location>
        <begin position="161"/>
        <end position="179"/>
    </location>
</feature>
<feature type="transmembrane region" description="Helical" evidence="10">
    <location>
        <begin position="263"/>
        <end position="285"/>
    </location>
</feature>
<feature type="transmembrane region" description="Helical" evidence="10">
    <location>
        <begin position="229"/>
        <end position="257"/>
    </location>
</feature>
<keyword evidence="8 10" id="KW-0472">Membrane</keyword>
<feature type="transmembrane region" description="Helical" evidence="10">
    <location>
        <begin position="306"/>
        <end position="327"/>
    </location>
</feature>
<evidence type="ECO:0000256" key="5">
    <source>
        <dbReference type="ARBA" id="ARBA00022475"/>
    </source>
</evidence>
<dbReference type="STRING" id="1294263.JCM21531_2329"/>
<dbReference type="CDD" id="cd13143">
    <property type="entry name" value="MATE_MepA_like"/>
    <property type="match status" value="1"/>
</dbReference>
<dbReference type="AlphaFoldDB" id="W4V609"/>
<evidence type="ECO:0000256" key="3">
    <source>
        <dbReference type="ARBA" id="ARBA00022106"/>
    </source>
</evidence>
<dbReference type="InterPro" id="IPR051327">
    <property type="entry name" value="MATE_MepA_subfamily"/>
</dbReference>
<keyword evidence="9" id="KW-0046">Antibiotic resistance</keyword>
<dbReference type="EMBL" id="BAVR01000025">
    <property type="protein sequence ID" value="GAE88850.1"/>
    <property type="molecule type" value="Genomic_DNA"/>
</dbReference>
<dbReference type="GO" id="GO:0042910">
    <property type="term" value="F:xenobiotic transmembrane transporter activity"/>
    <property type="evidence" value="ECO:0007669"/>
    <property type="project" value="InterPro"/>
</dbReference>
<proteinExistence type="inferred from homology"/>
<accession>W4V609</accession>
<sequence>MQNNIFKNFIKYVSLNVLGMIGLSCYILVDTFFISKALGSLGIAALNFSISIYSLIHGAGLMIGIGGATRYSILKSQKEGKKADEVFSICLKLGLIIGLIFAIIGIFGARSLALILGADASTFSLTKTYLKTILCFAPFFIVNNIMLAFIRNDNNPNLSMIAMMLGSFSNIILDYVFMFPLGMGMFGAAFATCLAPIISMGVLSIHFIKKRNDFRYTKSKMVLSSMCDVLSLGLSSFISEVSSSIVLITFNLAILGLKGNLGVASYGIVANIALVGIAVFTGIAQGIQPIVSKEYGLKNHKAIGKVLKFALITSLTVATTIYLSTFFNSDSIIAVFNSEQNPEIAQISKTGLRIYFIGFFFAGINLIMAMYLSAVEQAKHAFFISIARGCIIIVPLVLLLSKLWQMTGVWMSFVLTESIVTFVSVFIFCKRKRVKINE</sequence>
<keyword evidence="6 10" id="KW-0812">Transmembrane</keyword>
<evidence type="ECO:0000256" key="2">
    <source>
        <dbReference type="ARBA" id="ARBA00008417"/>
    </source>
</evidence>
<keyword evidence="4" id="KW-0813">Transport</keyword>
<evidence type="ECO:0000313" key="11">
    <source>
        <dbReference type="EMBL" id="GAE88850.1"/>
    </source>
</evidence>
<dbReference type="InterPro" id="IPR048279">
    <property type="entry name" value="MdtK-like"/>
</dbReference>
<feature type="transmembrane region" description="Helical" evidence="10">
    <location>
        <begin position="381"/>
        <end position="404"/>
    </location>
</feature>
<keyword evidence="5" id="KW-1003">Cell membrane</keyword>